<keyword evidence="2" id="KW-0812">Transmembrane</keyword>
<feature type="region of interest" description="Disordered" evidence="1">
    <location>
        <begin position="120"/>
        <end position="219"/>
    </location>
</feature>
<evidence type="ECO:0000313" key="4">
    <source>
        <dbReference type="Proteomes" id="UP000823405"/>
    </source>
</evidence>
<sequence>MARPAPVAPAAFAHPAPVSFASPVNSALATGPAVWTPPANDALTYTSFAGLLSTVAPAFYPTPLNSAAPSRAIDFPMSQQPPPPPTPISHRLIPHMAPTALAVPSTKTRVYDLPAPALSSTESLVTIPSESSAVPKENESTATQASLSATAALSDTSSSSSIDSASLTKQGTTSLSTTRTSTTTSTTTTSTEVTVSTTTTTRGDTTSTRTTVGKDGTTTVLTEYPTSSRRTTTRSSGAEARWLGTQGRQDPSVGSVVGYLKGLLNPEAQWSMIVAAMIATLALPGAVALLV</sequence>
<evidence type="ECO:0000313" key="3">
    <source>
        <dbReference type="EMBL" id="KAG0306456.1"/>
    </source>
</evidence>
<gene>
    <name evidence="3" type="ORF">BGZ97_000733</name>
</gene>
<proteinExistence type="predicted"/>
<feature type="compositionally biased region" description="Polar residues" evidence="1">
    <location>
        <begin position="120"/>
        <end position="132"/>
    </location>
</feature>
<name>A0A9P6R1V7_9FUNG</name>
<keyword evidence="2" id="KW-0472">Membrane</keyword>
<comment type="caution">
    <text evidence="3">The sequence shown here is derived from an EMBL/GenBank/DDBJ whole genome shotgun (WGS) entry which is preliminary data.</text>
</comment>
<evidence type="ECO:0000256" key="2">
    <source>
        <dbReference type="SAM" id="Phobius"/>
    </source>
</evidence>
<organism evidence="3 4">
    <name type="scientific">Linnemannia gamsii</name>
    <dbReference type="NCBI Taxonomy" id="64522"/>
    <lineage>
        <taxon>Eukaryota</taxon>
        <taxon>Fungi</taxon>
        <taxon>Fungi incertae sedis</taxon>
        <taxon>Mucoromycota</taxon>
        <taxon>Mortierellomycotina</taxon>
        <taxon>Mortierellomycetes</taxon>
        <taxon>Mortierellales</taxon>
        <taxon>Mortierellaceae</taxon>
        <taxon>Linnemannia</taxon>
    </lineage>
</organism>
<keyword evidence="2" id="KW-1133">Transmembrane helix</keyword>
<keyword evidence="4" id="KW-1185">Reference proteome</keyword>
<feature type="compositionally biased region" description="Low complexity" evidence="1">
    <location>
        <begin position="140"/>
        <end position="219"/>
    </location>
</feature>
<evidence type="ECO:0000256" key="1">
    <source>
        <dbReference type="SAM" id="MobiDB-lite"/>
    </source>
</evidence>
<feature type="transmembrane region" description="Helical" evidence="2">
    <location>
        <begin position="270"/>
        <end position="290"/>
    </location>
</feature>
<dbReference type="AlphaFoldDB" id="A0A9P6R1V7"/>
<accession>A0A9P6R1V7</accession>
<dbReference type="Proteomes" id="UP000823405">
    <property type="component" value="Unassembled WGS sequence"/>
</dbReference>
<reference evidence="3" key="1">
    <citation type="journal article" date="2020" name="Fungal Divers.">
        <title>Resolving the Mortierellaceae phylogeny through synthesis of multi-gene phylogenetics and phylogenomics.</title>
        <authorList>
            <person name="Vandepol N."/>
            <person name="Liber J."/>
            <person name="Desiro A."/>
            <person name="Na H."/>
            <person name="Kennedy M."/>
            <person name="Barry K."/>
            <person name="Grigoriev I.V."/>
            <person name="Miller A.N."/>
            <person name="O'Donnell K."/>
            <person name="Stajich J.E."/>
            <person name="Bonito G."/>
        </authorList>
    </citation>
    <scope>NUCLEOTIDE SEQUENCE</scope>
    <source>
        <strain evidence="3">NVP60</strain>
    </source>
</reference>
<dbReference type="EMBL" id="JAAAIN010001139">
    <property type="protein sequence ID" value="KAG0306456.1"/>
    <property type="molecule type" value="Genomic_DNA"/>
</dbReference>
<dbReference type="OrthoDB" id="2448189at2759"/>
<protein>
    <submittedName>
        <fullName evidence="3">Uncharacterized protein</fullName>
    </submittedName>
</protein>